<proteinExistence type="predicted"/>
<dbReference type="EMBL" id="UINC01003106">
    <property type="protein sequence ID" value="SVA03411.1"/>
    <property type="molecule type" value="Genomic_DNA"/>
</dbReference>
<name>A0A381SJA1_9ZZZZ</name>
<dbReference type="InterPro" id="IPR011042">
    <property type="entry name" value="6-blade_b-propeller_TolB-like"/>
</dbReference>
<sequence>MRKILILCILLLFNNIYSQNVTLESFGPSFDDPVEIKHAGDDRLFIVEQPGEIKILNSNG</sequence>
<feature type="non-terminal residue" evidence="1">
    <location>
        <position position="60"/>
    </location>
</feature>
<evidence type="ECO:0000313" key="1">
    <source>
        <dbReference type="EMBL" id="SVA03411.1"/>
    </source>
</evidence>
<organism evidence="1">
    <name type="scientific">marine metagenome</name>
    <dbReference type="NCBI Taxonomy" id="408172"/>
    <lineage>
        <taxon>unclassified sequences</taxon>
        <taxon>metagenomes</taxon>
        <taxon>ecological metagenomes</taxon>
    </lineage>
</organism>
<accession>A0A381SJA1</accession>
<protein>
    <recommendedName>
        <fullName evidence="2">Glucose/Sorbosone dehydrogenase domain-containing protein</fullName>
    </recommendedName>
</protein>
<gene>
    <name evidence="1" type="ORF">METZ01_LOCUS56265</name>
</gene>
<dbReference type="Gene3D" id="2.120.10.30">
    <property type="entry name" value="TolB, C-terminal domain"/>
    <property type="match status" value="1"/>
</dbReference>
<reference evidence="1" key="1">
    <citation type="submission" date="2018-05" db="EMBL/GenBank/DDBJ databases">
        <authorList>
            <person name="Lanie J.A."/>
            <person name="Ng W.-L."/>
            <person name="Kazmierczak K.M."/>
            <person name="Andrzejewski T.M."/>
            <person name="Davidsen T.M."/>
            <person name="Wayne K.J."/>
            <person name="Tettelin H."/>
            <person name="Glass J.I."/>
            <person name="Rusch D."/>
            <person name="Podicherti R."/>
            <person name="Tsui H.-C.T."/>
            <person name="Winkler M.E."/>
        </authorList>
    </citation>
    <scope>NUCLEOTIDE SEQUENCE</scope>
</reference>
<dbReference type="AlphaFoldDB" id="A0A381SJA1"/>
<evidence type="ECO:0008006" key="2">
    <source>
        <dbReference type="Google" id="ProtNLM"/>
    </source>
</evidence>